<protein>
    <recommendedName>
        <fullName evidence="7">Ribosomal RNA small subunit methyltransferase NEP1</fullName>
    </recommendedName>
</protein>
<dbReference type="GO" id="GO:0070475">
    <property type="term" value="P:rRNA base methylation"/>
    <property type="evidence" value="ECO:0007669"/>
    <property type="project" value="InterPro"/>
</dbReference>
<evidence type="ECO:0008006" key="7">
    <source>
        <dbReference type="Google" id="ProtNLM"/>
    </source>
</evidence>
<keyword evidence="3" id="KW-0699">rRNA-binding</keyword>
<keyword evidence="2" id="KW-0690">Ribosome biogenesis</keyword>
<dbReference type="OrthoDB" id="269804at2759"/>
<dbReference type="PANTHER" id="PTHR12636">
    <property type="entry name" value="NEP1/MRA1"/>
    <property type="match status" value="1"/>
</dbReference>
<evidence type="ECO:0000256" key="4">
    <source>
        <dbReference type="ARBA" id="ARBA00022884"/>
    </source>
</evidence>
<name>A0A0J8CFG2_BETVV</name>
<dbReference type="SUPFAM" id="SSF75217">
    <property type="entry name" value="alpha/beta knot"/>
    <property type="match status" value="1"/>
</dbReference>
<dbReference type="CDD" id="cd18088">
    <property type="entry name" value="Nep1-like"/>
    <property type="match status" value="1"/>
</dbReference>
<dbReference type="GO" id="GO:0019843">
    <property type="term" value="F:rRNA binding"/>
    <property type="evidence" value="ECO:0007669"/>
    <property type="project" value="UniProtKB-KW"/>
</dbReference>
<dbReference type="AlphaFoldDB" id="A0A0J8CFG2"/>
<dbReference type="PANTHER" id="PTHR12636:SF12">
    <property type="entry name" value="RIBOSOMAL RNA SMALL SUBUNIT METHYLTRANSFERASE NEP1-LIKE"/>
    <property type="match status" value="1"/>
</dbReference>
<dbReference type="EMBL" id="KQ090104">
    <property type="protein sequence ID" value="KMT10874.1"/>
    <property type="molecule type" value="Genomic_DNA"/>
</dbReference>
<organism evidence="5 6">
    <name type="scientific">Beta vulgaris subsp. vulgaris</name>
    <name type="common">Beet</name>
    <dbReference type="NCBI Taxonomy" id="3555"/>
    <lineage>
        <taxon>Eukaryota</taxon>
        <taxon>Viridiplantae</taxon>
        <taxon>Streptophyta</taxon>
        <taxon>Embryophyta</taxon>
        <taxon>Tracheophyta</taxon>
        <taxon>Spermatophyta</taxon>
        <taxon>Magnoliopsida</taxon>
        <taxon>eudicotyledons</taxon>
        <taxon>Gunneridae</taxon>
        <taxon>Pentapetalae</taxon>
        <taxon>Caryophyllales</taxon>
        <taxon>Chenopodiaceae</taxon>
        <taxon>Betoideae</taxon>
        <taxon>Beta</taxon>
    </lineage>
</organism>
<dbReference type="InterPro" id="IPR029028">
    <property type="entry name" value="Alpha/beta_knot_MTases"/>
</dbReference>
<dbReference type="GO" id="GO:0032040">
    <property type="term" value="C:small-subunit processome"/>
    <property type="evidence" value="ECO:0007669"/>
    <property type="project" value="TreeGrafter"/>
</dbReference>
<keyword evidence="6" id="KW-1185">Reference proteome</keyword>
<reference evidence="5 6" key="1">
    <citation type="journal article" date="2014" name="Nature">
        <title>The genome of the recently domesticated crop plant sugar beet (Beta vulgaris).</title>
        <authorList>
            <person name="Dohm J.C."/>
            <person name="Minoche A.E."/>
            <person name="Holtgrawe D."/>
            <person name="Capella-Gutierrez S."/>
            <person name="Zakrzewski F."/>
            <person name="Tafer H."/>
            <person name="Rupp O."/>
            <person name="Sorensen T.R."/>
            <person name="Stracke R."/>
            <person name="Reinhardt R."/>
            <person name="Goesmann A."/>
            <person name="Kraft T."/>
            <person name="Schulz B."/>
            <person name="Stadler P.F."/>
            <person name="Schmidt T."/>
            <person name="Gabaldon T."/>
            <person name="Lehrach H."/>
            <person name="Weisshaar B."/>
            <person name="Himmelbauer H."/>
        </authorList>
    </citation>
    <scope>NUCLEOTIDE SEQUENCE [LARGE SCALE GENOMIC DNA]</scope>
    <source>
        <tissue evidence="5">Taproot</tissue>
    </source>
</reference>
<dbReference type="Gramene" id="KMT10874">
    <property type="protein sequence ID" value="KMT10874"/>
    <property type="gene ID" value="BVRB_5g113710"/>
</dbReference>
<accession>A0A0J8CFG2</accession>
<dbReference type="InterPro" id="IPR029026">
    <property type="entry name" value="tRNA_m1G_MTases_N"/>
</dbReference>
<gene>
    <name evidence="5" type="ORF">BVRB_5g113710</name>
</gene>
<proteinExistence type="inferred from homology"/>
<sequence>MDSRLRLAGRLRAVYIRTDEGILIKVEPNSMIPRTLGNFCNMMAELLQTLRIKAKGHHKKLLRVVANPVSKYLPPMSRKIGLSFSSEKAVQLREYVSGVNCNEDVVFVVGAMAHGKIECDYIEDLVSVSHHRLSSADCLRHICIAMERKWSIC</sequence>
<comment type="similarity">
    <text evidence="1">Belongs to the class IV-like SAM-binding methyltransferase superfamily. RNA methyltransferase NEP1 family.</text>
</comment>
<evidence type="ECO:0000313" key="6">
    <source>
        <dbReference type="Proteomes" id="UP000035740"/>
    </source>
</evidence>
<dbReference type="Gene3D" id="3.40.1280.10">
    <property type="match status" value="1"/>
</dbReference>
<dbReference type="Proteomes" id="UP000035740">
    <property type="component" value="Chromosome 5"/>
</dbReference>
<evidence type="ECO:0000256" key="1">
    <source>
        <dbReference type="ARBA" id="ARBA00008115"/>
    </source>
</evidence>
<dbReference type="OMA" id="ICIAMER"/>
<dbReference type="Pfam" id="PF03587">
    <property type="entry name" value="EMG1"/>
    <property type="match status" value="1"/>
</dbReference>
<dbReference type="eggNOG" id="KOG3073">
    <property type="taxonomic scope" value="Eukaryota"/>
</dbReference>
<dbReference type="InterPro" id="IPR005304">
    <property type="entry name" value="Rbsml_bgen_MeTrfase_EMG1/NEP1"/>
</dbReference>
<evidence type="ECO:0000256" key="2">
    <source>
        <dbReference type="ARBA" id="ARBA00022517"/>
    </source>
</evidence>
<evidence type="ECO:0000313" key="5">
    <source>
        <dbReference type="EMBL" id="KMT10874.1"/>
    </source>
</evidence>
<evidence type="ECO:0000256" key="3">
    <source>
        <dbReference type="ARBA" id="ARBA00022730"/>
    </source>
</evidence>
<keyword evidence="4" id="KW-0694">RNA-binding</keyword>
<dbReference type="GO" id="GO:0070037">
    <property type="term" value="F:rRNA (pseudouridine) methyltransferase activity"/>
    <property type="evidence" value="ECO:0007669"/>
    <property type="project" value="InterPro"/>
</dbReference>